<organism evidence="2 3">
    <name type="scientific">Spongisporangium articulatum</name>
    <dbReference type="NCBI Taxonomy" id="3362603"/>
    <lineage>
        <taxon>Bacteria</taxon>
        <taxon>Bacillati</taxon>
        <taxon>Actinomycetota</taxon>
        <taxon>Actinomycetes</taxon>
        <taxon>Kineosporiales</taxon>
        <taxon>Kineosporiaceae</taxon>
        <taxon>Spongisporangium</taxon>
    </lineage>
</organism>
<name>A0ABW8AUL7_9ACTN</name>
<dbReference type="EMBL" id="JBITLV010000008">
    <property type="protein sequence ID" value="MFI7589567.1"/>
    <property type="molecule type" value="Genomic_DNA"/>
</dbReference>
<evidence type="ECO:0000256" key="1">
    <source>
        <dbReference type="SAM" id="Phobius"/>
    </source>
</evidence>
<proteinExistence type="predicted"/>
<comment type="caution">
    <text evidence="2">The sequence shown here is derived from an EMBL/GenBank/DDBJ whole genome shotgun (WGS) entry which is preliminary data.</text>
</comment>
<feature type="transmembrane region" description="Helical" evidence="1">
    <location>
        <begin position="21"/>
        <end position="49"/>
    </location>
</feature>
<gene>
    <name evidence="2" type="ORF">ACIB24_21075</name>
</gene>
<keyword evidence="1" id="KW-0812">Transmembrane</keyword>
<accession>A0ABW8AUL7</accession>
<dbReference type="RefSeq" id="WP_398284171.1">
    <property type="nucleotide sequence ID" value="NZ_JBITLV010000008.1"/>
</dbReference>
<evidence type="ECO:0000313" key="2">
    <source>
        <dbReference type="EMBL" id="MFI7589567.1"/>
    </source>
</evidence>
<reference evidence="2 3" key="1">
    <citation type="submission" date="2024-10" db="EMBL/GenBank/DDBJ databases">
        <title>The Natural Products Discovery Center: Release of the First 8490 Sequenced Strains for Exploring Actinobacteria Biosynthetic Diversity.</title>
        <authorList>
            <person name="Kalkreuter E."/>
            <person name="Kautsar S.A."/>
            <person name="Yang D."/>
            <person name="Bader C.D."/>
            <person name="Teijaro C.N."/>
            <person name="Fluegel L."/>
            <person name="Davis C.M."/>
            <person name="Simpson J.R."/>
            <person name="Lauterbach L."/>
            <person name="Steele A.D."/>
            <person name="Gui C."/>
            <person name="Meng S."/>
            <person name="Li G."/>
            <person name="Viehrig K."/>
            <person name="Ye F."/>
            <person name="Su P."/>
            <person name="Kiefer A.F."/>
            <person name="Nichols A."/>
            <person name="Cepeda A.J."/>
            <person name="Yan W."/>
            <person name="Fan B."/>
            <person name="Jiang Y."/>
            <person name="Adhikari A."/>
            <person name="Zheng C.-J."/>
            <person name="Schuster L."/>
            <person name="Cowan T.M."/>
            <person name="Smanski M.J."/>
            <person name="Chevrette M.G."/>
            <person name="De Carvalho L.P.S."/>
            <person name="Shen B."/>
        </authorList>
    </citation>
    <scope>NUCLEOTIDE SEQUENCE [LARGE SCALE GENOMIC DNA]</scope>
    <source>
        <strain evidence="2 3">NPDC049639</strain>
    </source>
</reference>
<sequence>MNQRYARFRRRLRRRLGGSEDLTGSALLFRVAVVVVSLACVAFGVFVALHGPDVRAG</sequence>
<keyword evidence="1" id="KW-0472">Membrane</keyword>
<evidence type="ECO:0000313" key="3">
    <source>
        <dbReference type="Proteomes" id="UP001612915"/>
    </source>
</evidence>
<keyword evidence="1" id="KW-1133">Transmembrane helix</keyword>
<protein>
    <submittedName>
        <fullName evidence="2">Uncharacterized protein</fullName>
    </submittedName>
</protein>
<keyword evidence="3" id="KW-1185">Reference proteome</keyword>
<dbReference type="Proteomes" id="UP001612915">
    <property type="component" value="Unassembled WGS sequence"/>
</dbReference>